<accession>A0A1G6Y0G4</accession>
<organism evidence="1 2">
    <name type="scientific">Niabella drilacis (strain DSM 25811 / CCM 8410 / CCUG 62505 / LMG 26954 / E90)</name>
    <dbReference type="NCBI Taxonomy" id="1285928"/>
    <lineage>
        <taxon>Bacteria</taxon>
        <taxon>Pseudomonadati</taxon>
        <taxon>Bacteroidota</taxon>
        <taxon>Chitinophagia</taxon>
        <taxon>Chitinophagales</taxon>
        <taxon>Chitinophagaceae</taxon>
        <taxon>Niabella</taxon>
    </lineage>
</organism>
<keyword evidence="2" id="KW-1185">Reference proteome</keyword>
<evidence type="ECO:0000313" key="2">
    <source>
        <dbReference type="Proteomes" id="UP000198757"/>
    </source>
</evidence>
<dbReference type="Gene3D" id="2.60.40.1930">
    <property type="match status" value="1"/>
</dbReference>
<dbReference type="Proteomes" id="UP000198757">
    <property type="component" value="Unassembled WGS sequence"/>
</dbReference>
<dbReference type="EMBL" id="FMZO01000014">
    <property type="protein sequence ID" value="SDD83800.1"/>
    <property type="molecule type" value="Genomic_DNA"/>
</dbReference>
<dbReference type="RefSeq" id="WP_090392064.1">
    <property type="nucleotide sequence ID" value="NZ_FMZO01000014.1"/>
</dbReference>
<reference evidence="2" key="1">
    <citation type="submission" date="2016-10" db="EMBL/GenBank/DDBJ databases">
        <authorList>
            <person name="Varghese N."/>
            <person name="Submissions S."/>
        </authorList>
    </citation>
    <scope>NUCLEOTIDE SEQUENCE [LARGE SCALE GENOMIC DNA]</scope>
    <source>
        <strain evidence="2">DSM 25811 / CCM 8410 / LMG 26954 / E90</strain>
    </source>
</reference>
<proteinExistence type="predicted"/>
<dbReference type="STRING" id="1285928.SAMN04487894_11487"/>
<name>A0A1G6Y0G4_NIADE</name>
<dbReference type="AlphaFoldDB" id="A0A1G6Y0G4"/>
<evidence type="ECO:0000313" key="1">
    <source>
        <dbReference type="EMBL" id="SDD83800.1"/>
    </source>
</evidence>
<dbReference type="OrthoDB" id="679547at2"/>
<gene>
    <name evidence="1" type="ORF">SAMN04487894_11487</name>
</gene>
<sequence>MITNDCGSYIRKFALLITGWAVCCFGKCQVAPAGIPEGSLNAFAKLYLQTDRSAYLAGDTIWAKGFFTNAENRSVTPQTLTLELLDLKAGKKIVAQTFLPSGKTFPASIVLPPGLSTGAYMIRAYSRNLIQENRALFTKLVKIYSVGSRLTEEEPVYERALLFYPEGSRLVEGVMNKVAFKYADALGAPSEIAGKIVSASGEQICEFKSSHNGMGFFSLDPKPGASYFAIIEGDHSNKKYPLPASIKGGAALKVAGDSTRLSFAIQALAGSGAQPSILVLQGAGKMLYSTTFKTGETSCSGSIDISRLPSGVARLALFSRDTQLLAERLCFIDNREYMASANLSVALLSRQYRAENLLSLNLDDAAAGAFAVSVTDAGFEEPERDRQNIYSANLLTCYLKNRIYDAGSYWDELYQDRSALLDLVMLTGIWSGLKWEDRKNSGMHSKKGEPGLSGTVFYKGTSRRYINKAVSLLAISEADSTSKTTVFNTDTAGSFRLSGLDFLGPTRLLFGAATKKSDFIDVVLNAAEEDTLAIEYPRVRAINSLSKNMGRSPFDSLIHTKEYMENITVSARTKDRMQMLVRKYATGRFRDLYGEVYELIPVKAIGNLFDYLRMQQPMVRVEFDLKSNQYYIKARKRDGTFDQAALYLDEAPVQNQLQLYAVDPADVAMIKIVEGIDFIAGRGSIPSVAIYTKKGRDFKAAGNKYDIEYVEGYAKAPEFYNPVYRQKDTAGPADRRITLYWNPRAATSNRVHFIPIHFYNTDNTVKFAVKAAGVTESGRLLSFYKTLL</sequence>
<protein>
    <recommendedName>
        <fullName evidence="3">MG2 domain-containing protein</fullName>
    </recommendedName>
</protein>
<evidence type="ECO:0008006" key="3">
    <source>
        <dbReference type="Google" id="ProtNLM"/>
    </source>
</evidence>